<comment type="subunit">
    <text evidence="4">Homodimer.</text>
</comment>
<evidence type="ECO:0000256" key="8">
    <source>
        <dbReference type="ARBA" id="ARBA00023295"/>
    </source>
</evidence>
<dbReference type="InterPro" id="IPR018120">
    <property type="entry name" value="Glyco_hydro_1_AS"/>
</dbReference>
<keyword evidence="8" id="KW-0326">Glycosidase</keyword>
<dbReference type="EMBL" id="JADBGQ010000001">
    <property type="protein sequence ID" value="KAG5416452.1"/>
    <property type="molecule type" value="Genomic_DNA"/>
</dbReference>
<evidence type="ECO:0000256" key="1">
    <source>
        <dbReference type="ARBA" id="ARBA00003014"/>
    </source>
</evidence>
<gene>
    <name evidence="14" type="primary">A01p056550.1_BraROA</name>
    <name evidence="14" type="ORF">IGI04_004019</name>
</gene>
<sequence>MNIVALLVKVAGLFATITVGANAFSYTRFRRRNLGKIRSPIDESKEVLADFNSHEHKEGKFFFGLATAPAHSEDELDDAWLQFAKETPSSASDAVPGSEAANRKKIKLAVGAITKGLAKNKHIKEVKAASADDKPPANNVAAWHNAPHAEDRLMFWSDPDKEVKLAKETGVTVFRMGIDWSRIMPKEPTEGIKEAVDYEALEHYKWILNRVRSNGMKVMLTLFHHSLPPWAADYGGWKIEKTVDYFMDFTRLVVDSMFELVDSWVTFNEPHVFTLLTYMCGSWPGNNPDFMEMATSTLPMGAVTISNSLTVYPYIDSISKKLDFIGINYYGQESVCGVGIKLVETDEYSESGRGIYPDGLYRVLLMLHERYKHLKIPFIVTENGVSDETDVIRRPYLIEHLLALYAAMLKACGFCTKYERNWNFGFRFGFGFEFGLGVPVLGYIFWTVSDNWEWADGYGPKFGLVAVDRSNNLARTLRPSYHLFSKIVKSGKITRKDRSLAWNELQKAAKSGKLRPFYRAVDNHGLMYADGLDKPQWRPYVDRDWRFGHYQVEGLQDPLSRVARVLLIWPLIMNKRIRKVKVKHTDETGAAYASPFN</sequence>
<comment type="similarity">
    <text evidence="3 13">Belongs to the glycosyl hydrolase 1 family.</text>
</comment>
<reference evidence="14 15" key="1">
    <citation type="submission" date="2021-03" db="EMBL/GenBank/DDBJ databases">
        <authorList>
            <person name="King G.J."/>
            <person name="Bancroft I."/>
            <person name="Baten A."/>
            <person name="Bloomfield J."/>
            <person name="Borpatragohain P."/>
            <person name="He Z."/>
            <person name="Irish N."/>
            <person name="Irwin J."/>
            <person name="Liu K."/>
            <person name="Mauleon R.P."/>
            <person name="Moore J."/>
            <person name="Morris R."/>
            <person name="Ostergaard L."/>
            <person name="Wang B."/>
            <person name="Wells R."/>
        </authorList>
    </citation>
    <scope>NUCLEOTIDE SEQUENCE [LARGE SCALE GENOMIC DNA]</scope>
    <source>
        <strain evidence="14">R-o-18</strain>
        <tissue evidence="14">Leaf</tissue>
    </source>
</reference>
<evidence type="ECO:0000256" key="2">
    <source>
        <dbReference type="ARBA" id="ARBA00004116"/>
    </source>
</evidence>
<dbReference type="PANTHER" id="PTHR10353:SF209">
    <property type="entry name" value="GALACTOLIPID GALACTOSYLTRANSFERASE SFR2, CHLOROPLASTIC"/>
    <property type="match status" value="1"/>
</dbReference>
<dbReference type="Proteomes" id="UP000823674">
    <property type="component" value="Chromosome A01"/>
</dbReference>
<dbReference type="Pfam" id="PF00232">
    <property type="entry name" value="Glyco_hydro_1"/>
    <property type="match status" value="2"/>
</dbReference>
<dbReference type="Gene3D" id="3.20.20.80">
    <property type="entry name" value="Glycosidases"/>
    <property type="match status" value="3"/>
</dbReference>
<comment type="subcellular location">
    <subcellularLocation>
        <location evidence="2">Vacuole</location>
    </subcellularLocation>
</comment>
<evidence type="ECO:0000256" key="5">
    <source>
        <dbReference type="ARBA" id="ARBA00012250"/>
    </source>
</evidence>
<comment type="caution">
    <text evidence="14">The sequence shown here is derived from an EMBL/GenBank/DDBJ whole genome shotgun (WGS) entry which is preliminary data.</text>
</comment>
<evidence type="ECO:0000256" key="11">
    <source>
        <dbReference type="ARBA" id="ARBA00034026"/>
    </source>
</evidence>
<dbReference type="InterPro" id="IPR001360">
    <property type="entry name" value="Glyco_hydro_1"/>
</dbReference>
<dbReference type="InterPro" id="IPR017853">
    <property type="entry name" value="GH"/>
</dbReference>
<evidence type="ECO:0000256" key="12">
    <source>
        <dbReference type="PROSITE-ProRule" id="PRU10055"/>
    </source>
</evidence>
<evidence type="ECO:0000313" key="14">
    <source>
        <dbReference type="EMBL" id="KAG5416452.1"/>
    </source>
</evidence>
<comment type="function">
    <text evidence="1">Degradation of glucosinolates (glucose residue linked by a thioglucoside bound to an amino acid derivative) to glucose, sulfate and any of the products: thiocyanates, isothiocyanates, nitriles, epithionitriles or oxazolidine-2-thiones.</text>
</comment>
<dbReference type="PANTHER" id="PTHR10353">
    <property type="entry name" value="GLYCOSYL HYDROLASE"/>
    <property type="match status" value="1"/>
</dbReference>
<evidence type="ECO:0000256" key="4">
    <source>
        <dbReference type="ARBA" id="ARBA00011738"/>
    </source>
</evidence>
<evidence type="ECO:0000256" key="9">
    <source>
        <dbReference type="ARBA" id="ARBA00032643"/>
    </source>
</evidence>
<evidence type="ECO:0000256" key="7">
    <source>
        <dbReference type="ARBA" id="ARBA00022801"/>
    </source>
</evidence>
<dbReference type="SUPFAM" id="SSF51445">
    <property type="entry name" value="(Trans)glycosidases"/>
    <property type="match status" value="1"/>
</dbReference>
<protein>
    <recommendedName>
        <fullName evidence="5">thioglucosidase</fullName>
        <ecNumber evidence="5">3.2.1.147</ecNumber>
    </recommendedName>
    <alternativeName>
        <fullName evidence="9">Sinigrinase</fullName>
    </alternativeName>
    <alternativeName>
        <fullName evidence="10">Thioglucosidase</fullName>
    </alternativeName>
</protein>
<dbReference type="PRINTS" id="PR00131">
    <property type="entry name" value="GLHYDRLASE1"/>
</dbReference>
<evidence type="ECO:0000256" key="13">
    <source>
        <dbReference type="RuleBase" id="RU003690"/>
    </source>
</evidence>
<keyword evidence="15" id="KW-1185">Reference proteome</keyword>
<dbReference type="PROSITE" id="PS00572">
    <property type="entry name" value="GLYCOSYL_HYDROL_F1_1"/>
    <property type="match status" value="1"/>
</dbReference>
<keyword evidence="7" id="KW-0378">Hydrolase</keyword>
<name>A0ABQ7P031_BRACM</name>
<dbReference type="EC" id="3.2.1.147" evidence="5"/>
<keyword evidence="6" id="KW-0926">Vacuole</keyword>
<organism evidence="14 15">
    <name type="scientific">Brassica rapa subsp. trilocularis</name>
    <dbReference type="NCBI Taxonomy" id="1813537"/>
    <lineage>
        <taxon>Eukaryota</taxon>
        <taxon>Viridiplantae</taxon>
        <taxon>Streptophyta</taxon>
        <taxon>Embryophyta</taxon>
        <taxon>Tracheophyta</taxon>
        <taxon>Spermatophyta</taxon>
        <taxon>Magnoliopsida</taxon>
        <taxon>eudicotyledons</taxon>
        <taxon>Gunneridae</taxon>
        <taxon>Pentapetalae</taxon>
        <taxon>rosids</taxon>
        <taxon>malvids</taxon>
        <taxon>Brassicales</taxon>
        <taxon>Brassicaceae</taxon>
        <taxon>Brassiceae</taxon>
        <taxon>Brassica</taxon>
    </lineage>
</organism>
<evidence type="ECO:0000256" key="3">
    <source>
        <dbReference type="ARBA" id="ARBA00010838"/>
    </source>
</evidence>
<evidence type="ECO:0000256" key="10">
    <source>
        <dbReference type="ARBA" id="ARBA00032797"/>
    </source>
</evidence>
<accession>A0ABQ7P031</accession>
<evidence type="ECO:0000313" key="15">
    <source>
        <dbReference type="Proteomes" id="UP000823674"/>
    </source>
</evidence>
<evidence type="ECO:0000256" key="6">
    <source>
        <dbReference type="ARBA" id="ARBA00022554"/>
    </source>
</evidence>
<feature type="active site" description="Nucleophile" evidence="12">
    <location>
        <position position="382"/>
    </location>
</feature>
<comment type="catalytic activity">
    <reaction evidence="11">
        <text>a thioglucoside + H2O = a sugar + a thiol.</text>
        <dbReference type="EC" id="3.2.1.147"/>
    </reaction>
</comment>
<proteinExistence type="inferred from homology"/>